<evidence type="ECO:0000256" key="1">
    <source>
        <dbReference type="SAM" id="Phobius"/>
    </source>
</evidence>
<reference evidence="3" key="1">
    <citation type="submission" date="2018-05" db="EMBL/GenBank/DDBJ databases">
        <authorList>
            <person name="Lanie J.A."/>
            <person name="Ng W.-L."/>
            <person name="Kazmierczak K.M."/>
            <person name="Andrzejewski T.M."/>
            <person name="Davidsen T.M."/>
            <person name="Wayne K.J."/>
            <person name="Tettelin H."/>
            <person name="Glass J.I."/>
            <person name="Rusch D."/>
            <person name="Podicherti R."/>
            <person name="Tsui H.-C.T."/>
            <person name="Winkler M.E."/>
        </authorList>
    </citation>
    <scope>NUCLEOTIDE SEQUENCE</scope>
</reference>
<evidence type="ECO:0000259" key="2">
    <source>
        <dbReference type="Pfam" id="PF01882"/>
    </source>
</evidence>
<gene>
    <name evidence="3" type="ORF">METZ01_LOCUS236122</name>
</gene>
<protein>
    <recommendedName>
        <fullName evidence="2">DUF58 domain-containing protein</fullName>
    </recommendedName>
</protein>
<keyword evidence="1" id="KW-0812">Transmembrane</keyword>
<organism evidence="3">
    <name type="scientific">marine metagenome</name>
    <dbReference type="NCBI Taxonomy" id="408172"/>
    <lineage>
        <taxon>unclassified sequences</taxon>
        <taxon>metagenomes</taxon>
        <taxon>ecological metagenomes</taxon>
    </lineage>
</organism>
<feature type="domain" description="DUF58" evidence="2">
    <location>
        <begin position="209"/>
        <end position="302"/>
    </location>
</feature>
<accession>A0A382H7J9</accession>
<sequence>MVKNFWNDCWVLIIIALVIIGIFSGQGLILGLSVMSLVVVLIAWLWNKVSLENVEYIRVIPQKRVFIGDTVPFSVELHNKKPIPLPRIDTVDDIPSALNLNGPDIRPSSSLDAVSMMHSASVSAYQKIAWKYSVQAKRRGFHRLGSVNISGGDIFGLFDSKKTISTRDYILVYPQILNLPDLGIPESRPLGEKITGLNIYRDISWNRGIRTYEKGDPLNTVDWKYTAKKSELMVKTFESTSKSDVILAVSVETSSKVWEGYSAVNLERVVAASASIASYCSEEGFNLGFFSNGTPVLSDLPMRIPASQS</sequence>
<name>A0A382H7J9_9ZZZZ</name>
<dbReference type="PANTHER" id="PTHR34351:SF2">
    <property type="entry name" value="DUF58 DOMAIN-CONTAINING PROTEIN"/>
    <property type="match status" value="1"/>
</dbReference>
<keyword evidence="1" id="KW-0472">Membrane</keyword>
<feature type="non-terminal residue" evidence="3">
    <location>
        <position position="309"/>
    </location>
</feature>
<proteinExistence type="predicted"/>
<dbReference type="PANTHER" id="PTHR34351">
    <property type="entry name" value="SLR1927 PROTEIN-RELATED"/>
    <property type="match status" value="1"/>
</dbReference>
<evidence type="ECO:0000313" key="3">
    <source>
        <dbReference type="EMBL" id="SVB83268.1"/>
    </source>
</evidence>
<dbReference type="Pfam" id="PF01882">
    <property type="entry name" value="DUF58"/>
    <property type="match status" value="1"/>
</dbReference>
<dbReference type="EMBL" id="UINC01059633">
    <property type="protein sequence ID" value="SVB83268.1"/>
    <property type="molecule type" value="Genomic_DNA"/>
</dbReference>
<dbReference type="InterPro" id="IPR002881">
    <property type="entry name" value="DUF58"/>
</dbReference>
<feature type="transmembrane region" description="Helical" evidence="1">
    <location>
        <begin position="29"/>
        <end position="46"/>
    </location>
</feature>
<keyword evidence="1" id="KW-1133">Transmembrane helix</keyword>
<dbReference type="AlphaFoldDB" id="A0A382H7J9"/>